<keyword evidence="2" id="KW-1185">Reference proteome</keyword>
<evidence type="ECO:0000313" key="1">
    <source>
        <dbReference type="EMBL" id="MFM9611056.1"/>
    </source>
</evidence>
<reference evidence="1 2" key="1">
    <citation type="submission" date="2024-12" db="EMBL/GenBank/DDBJ databases">
        <title>Forecasting of Potato common scab and diversities of Pathogenic streptomyces spp. in china.</title>
        <authorList>
            <person name="Handique U."/>
            <person name="Wu J."/>
        </authorList>
    </citation>
    <scope>NUCLEOTIDE SEQUENCE [LARGE SCALE GENOMIC DNA]</scope>
    <source>
        <strain evidence="1 2">ZRIMU1530</strain>
    </source>
</reference>
<dbReference type="NCBIfam" id="NF042934">
    <property type="entry name" value="cis_reg_atten"/>
    <property type="match status" value="1"/>
</dbReference>
<evidence type="ECO:0000313" key="2">
    <source>
        <dbReference type="Proteomes" id="UP001631957"/>
    </source>
</evidence>
<accession>A0ABW9HTT4</accession>
<dbReference type="Proteomes" id="UP001631957">
    <property type="component" value="Unassembled WGS sequence"/>
</dbReference>
<gene>
    <name evidence="1" type="ORF">ACKI18_20395</name>
</gene>
<proteinExistence type="predicted"/>
<dbReference type="RefSeq" id="WP_368451344.1">
    <property type="nucleotide sequence ID" value="NZ_JARAYJ010000012.1"/>
</dbReference>
<comment type="caution">
    <text evidence="1">The sequence shown here is derived from an EMBL/GenBank/DDBJ whole genome shotgun (WGS) entry which is preliminary data.</text>
</comment>
<dbReference type="InterPro" id="IPR049979">
    <property type="entry name" value="Cys_resp_CS_actino"/>
</dbReference>
<sequence length="25" mass="2699">MESTGVELVKRAHVDLLRVATALCS</sequence>
<name>A0ABW9HTT4_9ACTN</name>
<organism evidence="1 2">
    <name type="scientific">Streptomyces niveiscabiei</name>
    <dbReference type="NCBI Taxonomy" id="164115"/>
    <lineage>
        <taxon>Bacteria</taxon>
        <taxon>Bacillati</taxon>
        <taxon>Actinomycetota</taxon>
        <taxon>Actinomycetes</taxon>
        <taxon>Kitasatosporales</taxon>
        <taxon>Streptomycetaceae</taxon>
        <taxon>Streptomyces</taxon>
    </lineage>
</organism>
<protein>
    <submittedName>
        <fullName evidence="1">Leader peptide</fullName>
    </submittedName>
</protein>
<dbReference type="EMBL" id="JBJVNI010000010">
    <property type="protein sequence ID" value="MFM9611056.1"/>
    <property type="molecule type" value="Genomic_DNA"/>
</dbReference>